<dbReference type="RefSeq" id="WP_007744919.1">
    <property type="nucleotide sequence ID" value="NZ_CM001398.1"/>
</dbReference>
<comment type="similarity">
    <text evidence="3 7">Belongs to the peptidase S26 family.</text>
</comment>
<comment type="subcellular location">
    <subcellularLocation>
        <location evidence="2">Cell membrane</location>
        <topology evidence="2">Single-pass type II membrane protein</topology>
    </subcellularLocation>
    <subcellularLocation>
        <location evidence="7">Membrane</location>
        <topology evidence="7">Single-pass type II membrane protein</topology>
    </subcellularLocation>
</comment>
<reference evidence="9 10" key="1">
    <citation type="journal article" date="2012" name="PLoS ONE">
        <title>Functional divergence in the genus oenococcus as predicted by genome sequencing of the newly-described species, Oenococcus kitaharae.</title>
        <authorList>
            <person name="Borneman A.R."/>
            <person name="McCarthy J.M."/>
            <person name="Chambers P.J."/>
            <person name="Bartowsky E.J."/>
        </authorList>
    </citation>
    <scope>NUCLEOTIDE SEQUENCE [LARGE SCALE GENOMIC DNA]</scope>
    <source>
        <strain evidence="10">DSM17330</strain>
    </source>
</reference>
<dbReference type="InterPro" id="IPR036286">
    <property type="entry name" value="LexA/Signal_pep-like_sf"/>
</dbReference>
<comment type="catalytic activity">
    <reaction evidence="1 7">
        <text>Cleavage of hydrophobic, N-terminal signal or leader sequences from secreted and periplasmic proteins.</text>
        <dbReference type="EC" id="3.4.21.89"/>
    </reaction>
</comment>
<evidence type="ECO:0000256" key="7">
    <source>
        <dbReference type="RuleBase" id="RU362042"/>
    </source>
</evidence>
<dbReference type="GO" id="GO:0006465">
    <property type="term" value="P:signal peptide processing"/>
    <property type="evidence" value="ECO:0007669"/>
    <property type="project" value="InterPro"/>
</dbReference>
<evidence type="ECO:0000256" key="1">
    <source>
        <dbReference type="ARBA" id="ARBA00000677"/>
    </source>
</evidence>
<keyword evidence="7" id="KW-0812">Transmembrane</keyword>
<keyword evidence="7" id="KW-0472">Membrane</keyword>
<dbReference type="EC" id="3.4.21.89" evidence="4 7"/>
<keyword evidence="7" id="KW-1133">Transmembrane helix</keyword>
<protein>
    <recommendedName>
        <fullName evidence="4 7">Signal peptidase I</fullName>
        <ecNumber evidence="4 7">3.4.21.89</ecNumber>
    </recommendedName>
</protein>
<evidence type="ECO:0000256" key="4">
    <source>
        <dbReference type="ARBA" id="ARBA00013208"/>
    </source>
</evidence>
<dbReference type="OrthoDB" id="9802919at2"/>
<dbReference type="Proteomes" id="UP000004959">
    <property type="component" value="Chromosome"/>
</dbReference>
<sequence length="206" mass="22906">MAKLRVLFSWIVPIIVGLLAAWLIQIFILVPVTVNGDSMLNNLTNGERIWVLKMARIRRGSVVVFDARKEDPGIQSGEKDYVKRVIGLPGDRIEAKNGNIYVNGKQISQSYISFYNRTSGTGNWTLTSLSSGDSPFVSGSSHWADGKATTVPAGNYFVLGDNRARSEDGRYFGFVSQAHMLGVAKVFPWSSNHTQINDVWKNFFTK</sequence>
<dbReference type="Gene3D" id="2.10.109.10">
    <property type="entry name" value="Umud Fragment, subunit A"/>
    <property type="match status" value="1"/>
</dbReference>
<dbReference type="InterPro" id="IPR019533">
    <property type="entry name" value="Peptidase_S26"/>
</dbReference>
<evidence type="ECO:0000259" key="8">
    <source>
        <dbReference type="Pfam" id="PF10502"/>
    </source>
</evidence>
<dbReference type="GO" id="GO:0004252">
    <property type="term" value="F:serine-type endopeptidase activity"/>
    <property type="evidence" value="ECO:0007669"/>
    <property type="project" value="InterPro"/>
</dbReference>
<dbReference type="InterPro" id="IPR019758">
    <property type="entry name" value="Pept_S26A_signal_pept_1_CS"/>
</dbReference>
<dbReference type="PATRIC" id="fig|1045004.4.peg.437"/>
<dbReference type="PRINTS" id="PR00727">
    <property type="entry name" value="LEADERPTASE"/>
</dbReference>
<evidence type="ECO:0000313" key="10">
    <source>
        <dbReference type="Proteomes" id="UP000004959"/>
    </source>
</evidence>
<dbReference type="Pfam" id="PF10502">
    <property type="entry name" value="Peptidase_S26"/>
    <property type="match status" value="1"/>
</dbReference>
<dbReference type="PANTHER" id="PTHR43390:SF1">
    <property type="entry name" value="CHLOROPLAST PROCESSING PEPTIDASE"/>
    <property type="match status" value="1"/>
</dbReference>
<evidence type="ECO:0000256" key="3">
    <source>
        <dbReference type="ARBA" id="ARBA00009370"/>
    </source>
</evidence>
<evidence type="ECO:0000313" key="9">
    <source>
        <dbReference type="EMBL" id="EHN58559.1"/>
    </source>
</evidence>
<dbReference type="CDD" id="cd06530">
    <property type="entry name" value="S26_SPase_I"/>
    <property type="match status" value="1"/>
</dbReference>
<name>G9WEZ9_9LACO</name>
<gene>
    <name evidence="9" type="ORF">OKIT_0441</name>
</gene>
<accession>G9WEZ9</accession>
<keyword evidence="7" id="KW-0645">Protease</keyword>
<dbReference type="AlphaFoldDB" id="G9WEZ9"/>
<feature type="active site" evidence="6">
    <location>
        <position position="83"/>
    </location>
</feature>
<keyword evidence="10" id="KW-1185">Reference proteome</keyword>
<evidence type="ECO:0000256" key="6">
    <source>
        <dbReference type="PIRSR" id="PIRSR600223-1"/>
    </source>
</evidence>
<comment type="caution">
    <text evidence="9">The sequence shown here is derived from an EMBL/GenBank/DDBJ whole genome shotgun (WGS) entry which is preliminary data.</text>
</comment>
<dbReference type="GO" id="GO:0009003">
    <property type="term" value="F:signal peptidase activity"/>
    <property type="evidence" value="ECO:0007669"/>
    <property type="project" value="UniProtKB-EC"/>
</dbReference>
<organism evidence="9 10">
    <name type="scientific">Oenococcus kitaharae DSM 17330</name>
    <dbReference type="NCBI Taxonomy" id="1045004"/>
    <lineage>
        <taxon>Bacteria</taxon>
        <taxon>Bacillati</taxon>
        <taxon>Bacillota</taxon>
        <taxon>Bacilli</taxon>
        <taxon>Lactobacillales</taxon>
        <taxon>Lactobacillaceae</taxon>
        <taxon>Oenococcus</taxon>
    </lineage>
</organism>
<keyword evidence="5 7" id="KW-0378">Hydrolase</keyword>
<dbReference type="InterPro" id="IPR000223">
    <property type="entry name" value="Pept_S26A_signal_pept_1"/>
</dbReference>
<dbReference type="STRING" id="336988.NT96_02800"/>
<evidence type="ECO:0000256" key="5">
    <source>
        <dbReference type="ARBA" id="ARBA00022801"/>
    </source>
</evidence>
<dbReference type="SUPFAM" id="SSF51306">
    <property type="entry name" value="LexA/Signal peptidase"/>
    <property type="match status" value="1"/>
</dbReference>
<feature type="active site" evidence="6">
    <location>
        <position position="38"/>
    </location>
</feature>
<dbReference type="NCBIfam" id="TIGR02227">
    <property type="entry name" value="sigpep_I_bact"/>
    <property type="match status" value="1"/>
</dbReference>
<proteinExistence type="inferred from homology"/>
<dbReference type="PANTHER" id="PTHR43390">
    <property type="entry name" value="SIGNAL PEPTIDASE I"/>
    <property type="match status" value="1"/>
</dbReference>
<dbReference type="EMBL" id="AFVZ01000001">
    <property type="protein sequence ID" value="EHN58559.1"/>
    <property type="molecule type" value="Genomic_DNA"/>
</dbReference>
<dbReference type="PROSITE" id="PS00761">
    <property type="entry name" value="SPASE_I_3"/>
    <property type="match status" value="1"/>
</dbReference>
<dbReference type="eggNOG" id="COG0681">
    <property type="taxonomic scope" value="Bacteria"/>
</dbReference>
<feature type="domain" description="Peptidase S26" evidence="8">
    <location>
        <begin position="8"/>
        <end position="187"/>
    </location>
</feature>
<feature type="transmembrane region" description="Helical" evidence="7">
    <location>
        <begin position="7"/>
        <end position="30"/>
    </location>
</feature>
<dbReference type="GO" id="GO:0005886">
    <property type="term" value="C:plasma membrane"/>
    <property type="evidence" value="ECO:0007669"/>
    <property type="project" value="UniProtKB-SubCell"/>
</dbReference>
<dbReference type="HOGENOM" id="CLU_028723_5_0_9"/>
<evidence type="ECO:0000256" key="2">
    <source>
        <dbReference type="ARBA" id="ARBA00004401"/>
    </source>
</evidence>